<name>A0A128A1H9_9ARCH</name>
<proteinExistence type="predicted"/>
<evidence type="ECO:0000313" key="1">
    <source>
        <dbReference type="EMBL" id="CUR51192.1"/>
    </source>
</evidence>
<dbReference type="AlphaFoldDB" id="A0A128A1H9"/>
<protein>
    <submittedName>
        <fullName evidence="1">Uncharacterized protein</fullName>
    </submittedName>
</protein>
<dbReference type="EMBL" id="LN890280">
    <property type="protein sequence ID" value="CUR51192.1"/>
    <property type="molecule type" value="Genomic_DNA"/>
</dbReference>
<dbReference type="KEGG" id="ndv:NDEV_0427"/>
<dbReference type="Proteomes" id="UP000196239">
    <property type="component" value="Chromosome 1"/>
</dbReference>
<keyword evidence="2" id="KW-1185">Reference proteome</keyword>
<reference evidence="2" key="1">
    <citation type="submission" date="2015-10" db="EMBL/GenBank/DDBJ databases">
        <authorList>
            <person name="Lehtovirta-Morley L.E."/>
            <person name="Vieille C."/>
        </authorList>
    </citation>
    <scope>NUCLEOTIDE SEQUENCE [LARGE SCALE GENOMIC DNA]</scope>
</reference>
<sequence length="56" mass="6573">MCECEKVHMYEVDFKLDGMVVVPTHKNCGEALNEKQVDKFQKELVKTWGIKDENEK</sequence>
<organism evidence="1 2">
    <name type="scientific">Nitrosotalea devaniterrae</name>
    <dbReference type="NCBI Taxonomy" id="1078905"/>
    <lineage>
        <taxon>Archaea</taxon>
        <taxon>Nitrososphaerota</taxon>
        <taxon>Nitrososphaeria</taxon>
        <taxon>Nitrosotaleales</taxon>
        <taxon>Nitrosotaleaceae</taxon>
        <taxon>Nitrosotalea</taxon>
    </lineage>
</organism>
<gene>
    <name evidence="1" type="ORF">NDEV_0427</name>
</gene>
<accession>A0A128A1H9</accession>
<evidence type="ECO:0000313" key="2">
    <source>
        <dbReference type="Proteomes" id="UP000196239"/>
    </source>
</evidence>